<gene>
    <name evidence="6" type="ORF">GCM10017653_33750</name>
</gene>
<dbReference type="RefSeq" id="WP_246547192.1">
    <property type="nucleotide sequence ID" value="NZ_BSFM01000014.1"/>
</dbReference>
<evidence type="ECO:0000256" key="2">
    <source>
        <dbReference type="ARBA" id="ARBA00022475"/>
    </source>
</evidence>
<sequence>MAGRVISVVIPTRESGNLLIPTLAALVPGAAAGLVREVLLVDGAAHASNEIAEVADAAGCEYLAGPADRGARLRLGAQAARGPWLMFLEPAGLLQEGWTREVRSFIDQAERTGGAEARAASFRPALDGFGLGTRFKETATVLWQVTTGRARPEQGLLIHQRLYQRLGGHADGEWAPQRLVGRIGRGRMVLLRSHMLLPAA</sequence>
<proteinExistence type="predicted"/>
<dbReference type="Gene3D" id="3.90.550.10">
    <property type="entry name" value="Spore Coat Polysaccharide Biosynthesis Protein SpsA, Chain A"/>
    <property type="match status" value="1"/>
</dbReference>
<dbReference type="SUPFAM" id="SSF53448">
    <property type="entry name" value="Nucleotide-diphospho-sugar transferases"/>
    <property type="match status" value="1"/>
</dbReference>
<keyword evidence="2" id="KW-1003">Cell membrane</keyword>
<comment type="caution">
    <text evidence="6">The sequence shown here is derived from an EMBL/GenBank/DDBJ whole genome shotgun (WGS) entry which is preliminary data.</text>
</comment>
<dbReference type="AlphaFoldDB" id="A0A9W6JWR4"/>
<keyword evidence="4 6" id="KW-0808">Transferase</keyword>
<dbReference type="Proteomes" id="UP001143330">
    <property type="component" value="Unassembled WGS sequence"/>
</dbReference>
<comment type="subcellular location">
    <subcellularLocation>
        <location evidence="1">Cell membrane</location>
    </subcellularLocation>
</comment>
<name>A0A9W6JWR4_9HYPH</name>
<reference evidence="6" key="1">
    <citation type="journal article" date="2014" name="Int. J. Syst. Evol. Microbiol.">
        <title>Complete genome sequence of Corynebacterium casei LMG S-19264T (=DSM 44701T), isolated from a smear-ripened cheese.</title>
        <authorList>
            <consortium name="US DOE Joint Genome Institute (JGI-PGF)"/>
            <person name="Walter F."/>
            <person name="Albersmeier A."/>
            <person name="Kalinowski J."/>
            <person name="Ruckert C."/>
        </authorList>
    </citation>
    <scope>NUCLEOTIDE SEQUENCE</scope>
    <source>
        <strain evidence="6">VKM B-2789</strain>
    </source>
</reference>
<evidence type="ECO:0000256" key="5">
    <source>
        <dbReference type="ARBA" id="ARBA00023136"/>
    </source>
</evidence>
<accession>A0A9W6JWR4</accession>
<evidence type="ECO:0000256" key="3">
    <source>
        <dbReference type="ARBA" id="ARBA00022676"/>
    </source>
</evidence>
<keyword evidence="7" id="KW-1185">Reference proteome</keyword>
<evidence type="ECO:0000256" key="1">
    <source>
        <dbReference type="ARBA" id="ARBA00004236"/>
    </source>
</evidence>
<evidence type="ECO:0000256" key="4">
    <source>
        <dbReference type="ARBA" id="ARBA00022679"/>
    </source>
</evidence>
<dbReference type="PANTHER" id="PTHR43646">
    <property type="entry name" value="GLYCOSYLTRANSFERASE"/>
    <property type="match status" value="1"/>
</dbReference>
<dbReference type="GO" id="GO:0005886">
    <property type="term" value="C:plasma membrane"/>
    <property type="evidence" value="ECO:0007669"/>
    <property type="project" value="UniProtKB-SubCell"/>
</dbReference>
<evidence type="ECO:0000313" key="7">
    <source>
        <dbReference type="Proteomes" id="UP001143330"/>
    </source>
</evidence>
<dbReference type="InterPro" id="IPR029044">
    <property type="entry name" value="Nucleotide-diphossugar_trans"/>
</dbReference>
<dbReference type="GO" id="GO:0016757">
    <property type="term" value="F:glycosyltransferase activity"/>
    <property type="evidence" value="ECO:0007669"/>
    <property type="project" value="UniProtKB-KW"/>
</dbReference>
<dbReference type="EMBL" id="BSFM01000014">
    <property type="protein sequence ID" value="GLK85305.1"/>
    <property type="molecule type" value="Genomic_DNA"/>
</dbReference>
<organism evidence="6 7">
    <name type="scientific">Ancylobacter defluvii</name>
    <dbReference type="NCBI Taxonomy" id="1282440"/>
    <lineage>
        <taxon>Bacteria</taxon>
        <taxon>Pseudomonadati</taxon>
        <taxon>Pseudomonadota</taxon>
        <taxon>Alphaproteobacteria</taxon>
        <taxon>Hyphomicrobiales</taxon>
        <taxon>Xanthobacteraceae</taxon>
        <taxon>Ancylobacter</taxon>
    </lineage>
</organism>
<protein>
    <submittedName>
        <fullName evidence="6">Glycosyl transferase</fullName>
    </submittedName>
</protein>
<keyword evidence="5" id="KW-0472">Membrane</keyword>
<evidence type="ECO:0000313" key="6">
    <source>
        <dbReference type="EMBL" id="GLK85305.1"/>
    </source>
</evidence>
<reference evidence="6" key="2">
    <citation type="submission" date="2023-01" db="EMBL/GenBank/DDBJ databases">
        <authorList>
            <person name="Sun Q."/>
            <person name="Evtushenko L."/>
        </authorList>
    </citation>
    <scope>NUCLEOTIDE SEQUENCE</scope>
    <source>
        <strain evidence="6">VKM B-2789</strain>
    </source>
</reference>
<keyword evidence="3" id="KW-0328">Glycosyltransferase</keyword>
<dbReference type="PANTHER" id="PTHR43646:SF2">
    <property type="entry name" value="GLYCOSYLTRANSFERASE 2-LIKE DOMAIN-CONTAINING PROTEIN"/>
    <property type="match status" value="1"/>
</dbReference>